<keyword evidence="2" id="KW-1185">Reference proteome</keyword>
<evidence type="ECO:0000313" key="2">
    <source>
        <dbReference type="Proteomes" id="UP001239111"/>
    </source>
</evidence>
<comment type="caution">
    <text evidence="1">The sequence shown here is derived from an EMBL/GenBank/DDBJ whole genome shotgun (WGS) entry which is preliminary data.</text>
</comment>
<name>A0ACC2NK13_9HYME</name>
<dbReference type="Proteomes" id="UP001239111">
    <property type="component" value="Chromosome 3"/>
</dbReference>
<proteinExistence type="predicted"/>
<reference evidence="1" key="1">
    <citation type="submission" date="2023-04" db="EMBL/GenBank/DDBJ databases">
        <title>A chromosome-level genome assembly of the parasitoid wasp Eretmocerus hayati.</title>
        <authorList>
            <person name="Zhong Y."/>
            <person name="Liu S."/>
            <person name="Liu Y."/>
        </authorList>
    </citation>
    <scope>NUCLEOTIDE SEQUENCE</scope>
    <source>
        <strain evidence="1">ZJU_SS_LIU_2023</strain>
    </source>
</reference>
<dbReference type="EMBL" id="CM056743">
    <property type="protein sequence ID" value="KAJ8671421.1"/>
    <property type="molecule type" value="Genomic_DNA"/>
</dbReference>
<protein>
    <submittedName>
        <fullName evidence="1">Uncharacterized protein</fullName>
    </submittedName>
</protein>
<gene>
    <name evidence="1" type="ORF">QAD02_002680</name>
</gene>
<organism evidence="1 2">
    <name type="scientific">Eretmocerus hayati</name>
    <dbReference type="NCBI Taxonomy" id="131215"/>
    <lineage>
        <taxon>Eukaryota</taxon>
        <taxon>Metazoa</taxon>
        <taxon>Ecdysozoa</taxon>
        <taxon>Arthropoda</taxon>
        <taxon>Hexapoda</taxon>
        <taxon>Insecta</taxon>
        <taxon>Pterygota</taxon>
        <taxon>Neoptera</taxon>
        <taxon>Endopterygota</taxon>
        <taxon>Hymenoptera</taxon>
        <taxon>Apocrita</taxon>
        <taxon>Proctotrupomorpha</taxon>
        <taxon>Chalcidoidea</taxon>
        <taxon>Aphelinidae</taxon>
        <taxon>Aphelininae</taxon>
        <taxon>Eretmocerus</taxon>
    </lineage>
</organism>
<accession>A0ACC2NK13</accession>
<sequence>MKVLGNKRHLPKPIAVSTDRTKAQREQLNSVRAEVERMNGEKGSRCKTIRYVGGVPTIVDYFPPPQGSGGKGTPRSHPQGRKPPLNENTDLAILIKPPEVIDATARRDIIEAWTDSFPYQSKGPPSARKGLQLMNYLQVLLTELAPKLVGIDFKFIYDLNEGADGTLCSEKLKASWHADSKSLITQAEETVQRTAQKARKRGRKSNETSAQSGPDHTKLDAVLETVRDEQIDRYGEEWPYIIYCGELQNSTCFHAVYPGKTHYFNLAVDAIDFLSKFFLVTDYDWPPACGQVWSFLMKRGDRILDKGERQVSPASVNDLIGDLTAMLKVN</sequence>
<evidence type="ECO:0000313" key="1">
    <source>
        <dbReference type="EMBL" id="KAJ8671421.1"/>
    </source>
</evidence>